<evidence type="ECO:0000256" key="2">
    <source>
        <dbReference type="ARBA" id="ARBA00022801"/>
    </source>
</evidence>
<evidence type="ECO:0008006" key="10">
    <source>
        <dbReference type="Google" id="ProtNLM"/>
    </source>
</evidence>
<sequence length="779" mass="87929">MNLLRLVKLVLLALRCGFAEHEKLIGCDLAQEAILHCKVKLRRVISLDDCGGIRDRIDIESAKQNGQALAAAFGAARAGDEILIPYGARYYMIPKCEIWGPIAENISLRISGSISALDEIEAWPANGSKYISLLSIHYANGLQVNGGGMIEGNGHRWWWKFLFPPGLNTKRPMLIDFSHVQNLVIENLAFFNSPRFHIHVTEANTARISNLVILVDWQHQQHITRIARNTQIWQQQSTSSWLKKARAWLQIAFITNPFPMFPFNTDGVDVAGSDILVENLFVENWDDVVAIKPSKRIFSQSTELGPSAAKRAQAYSDWHWCTRNVIVRNVTSLFGGGLSVGDVVAGKQQECVRGASFEQITLYRPFKGIYVKTSGHCSTFIEDCSALIADIKYRDIRIHGKSIPHWWEHFVRTQRHRGGILPLTRQTEIQSATRWPLAETLLRISTRNAPAQAPTWSCRTHWLLGRLPCFAWPLYIGPQQQSEPYGSNNPGLWPNSKTGVALLNLTVTRFKATGGDWPESAAAIRCDPNRPCSGLVFKDIHIKAKAFGQRRAWVCDYKRVAFGEFSNVSPHPRKCIAPVVDSNKSFSSLLNQSFSLSHTGHTSAAKRRGQIIKFLFILFLILFLILFCACCCFSSGVFYVAYAGKHHDFSNCLSVRLCLPDIVLFAIFAARARCIRYYNIANRITGCASNFFFNTLWSKIKLLFTCLCCFTEEAVPLLRLNRSTASSSDRRPRLLPRLLHRHRFRGYQVIVPTRADEKEDTRLAYATVCPCDNKSILPR</sequence>
<dbReference type="PANTHER" id="PTHR31736:SF19">
    <property type="entry name" value="PECTIN LYASE SUPERFAMILY PROTEIN-RELATED"/>
    <property type="match status" value="1"/>
</dbReference>
<dbReference type="GO" id="GO:0046576">
    <property type="term" value="F:rhamnogalacturonan alpha-L-rhamnopyranosyl-(1-&gt;4)-alpha-D-galactopyranosyluronide lyase activity"/>
    <property type="evidence" value="ECO:0007669"/>
    <property type="project" value="UniProtKB-ARBA"/>
</dbReference>
<organism evidence="9">
    <name type="scientific">Aureoumbra lagunensis</name>
    <dbReference type="NCBI Taxonomy" id="44058"/>
    <lineage>
        <taxon>Eukaryota</taxon>
        <taxon>Sar</taxon>
        <taxon>Stramenopiles</taxon>
        <taxon>Ochrophyta</taxon>
        <taxon>Pelagophyceae</taxon>
        <taxon>Pelagomonadales</taxon>
        <taxon>Aureoumbra</taxon>
    </lineage>
</organism>
<dbReference type="GO" id="GO:0005975">
    <property type="term" value="P:carbohydrate metabolic process"/>
    <property type="evidence" value="ECO:0007669"/>
    <property type="project" value="InterPro"/>
</dbReference>
<reference evidence="9" key="1">
    <citation type="submission" date="2021-01" db="EMBL/GenBank/DDBJ databases">
        <authorList>
            <person name="Corre E."/>
            <person name="Pelletier E."/>
            <person name="Niang G."/>
            <person name="Scheremetjew M."/>
            <person name="Finn R."/>
            <person name="Kale V."/>
            <person name="Holt S."/>
            <person name="Cochrane G."/>
            <person name="Meng A."/>
            <person name="Brown T."/>
            <person name="Cohen L."/>
        </authorList>
    </citation>
    <scope>NUCLEOTIDE SEQUENCE</scope>
    <source>
        <strain evidence="9">CCMP1510</strain>
    </source>
</reference>
<keyword evidence="2 6" id="KW-0378">Hydrolase</keyword>
<evidence type="ECO:0000256" key="7">
    <source>
        <dbReference type="SAM" id="Phobius"/>
    </source>
</evidence>
<feature type="transmembrane region" description="Helical" evidence="7">
    <location>
        <begin position="614"/>
        <end position="641"/>
    </location>
</feature>
<feature type="chain" id="PRO_5031118748" description="Pectate lyase superfamily protein domain-containing protein" evidence="8">
    <location>
        <begin position="20"/>
        <end position="779"/>
    </location>
</feature>
<keyword evidence="8" id="KW-0732">Signal</keyword>
<dbReference type="PANTHER" id="PTHR31736">
    <property type="match status" value="1"/>
</dbReference>
<dbReference type="AlphaFoldDB" id="A0A7S3NJ05"/>
<dbReference type="SUPFAM" id="SSF51126">
    <property type="entry name" value="Pectin lyase-like"/>
    <property type="match status" value="1"/>
</dbReference>
<protein>
    <recommendedName>
        <fullName evidence="10">Pectate lyase superfamily protein domain-containing protein</fullName>
    </recommendedName>
</protein>
<dbReference type="InterPro" id="IPR000743">
    <property type="entry name" value="Glyco_hydro_28"/>
</dbReference>
<dbReference type="Pfam" id="PF00295">
    <property type="entry name" value="Glyco_hydro_28"/>
    <property type="match status" value="1"/>
</dbReference>
<keyword evidence="3" id="KW-1015">Disulfide bond</keyword>
<dbReference type="GO" id="GO:0004650">
    <property type="term" value="F:polygalacturonase activity"/>
    <property type="evidence" value="ECO:0007669"/>
    <property type="project" value="InterPro"/>
</dbReference>
<dbReference type="InterPro" id="IPR011050">
    <property type="entry name" value="Pectin_lyase_fold/virulence"/>
</dbReference>
<accession>A0A7S3NJ05</accession>
<keyword evidence="7" id="KW-0812">Transmembrane</keyword>
<keyword evidence="5 6" id="KW-0326">Glycosidase</keyword>
<keyword evidence="7" id="KW-0472">Membrane</keyword>
<evidence type="ECO:0000256" key="3">
    <source>
        <dbReference type="ARBA" id="ARBA00023157"/>
    </source>
</evidence>
<gene>
    <name evidence="9" type="ORF">ALAG00032_LOCUS4190</name>
</gene>
<evidence type="ECO:0000313" key="9">
    <source>
        <dbReference type="EMBL" id="CAE0363449.1"/>
    </source>
</evidence>
<proteinExistence type="inferred from homology"/>
<evidence type="ECO:0000256" key="6">
    <source>
        <dbReference type="RuleBase" id="RU361169"/>
    </source>
</evidence>
<comment type="similarity">
    <text evidence="1 6">Belongs to the glycosyl hydrolase 28 family.</text>
</comment>
<evidence type="ECO:0000256" key="4">
    <source>
        <dbReference type="ARBA" id="ARBA00023180"/>
    </source>
</evidence>
<feature type="signal peptide" evidence="8">
    <location>
        <begin position="1"/>
        <end position="19"/>
    </location>
</feature>
<evidence type="ECO:0000256" key="8">
    <source>
        <dbReference type="SAM" id="SignalP"/>
    </source>
</evidence>
<evidence type="ECO:0000256" key="5">
    <source>
        <dbReference type="ARBA" id="ARBA00023295"/>
    </source>
</evidence>
<evidence type="ECO:0000256" key="1">
    <source>
        <dbReference type="ARBA" id="ARBA00008834"/>
    </source>
</evidence>
<keyword evidence="4" id="KW-0325">Glycoprotein</keyword>
<dbReference type="EMBL" id="HBIJ01005958">
    <property type="protein sequence ID" value="CAE0363449.1"/>
    <property type="molecule type" value="Transcribed_RNA"/>
</dbReference>
<dbReference type="InterPro" id="IPR012334">
    <property type="entry name" value="Pectin_lyas_fold"/>
</dbReference>
<dbReference type="Gene3D" id="2.160.20.10">
    <property type="entry name" value="Single-stranded right-handed beta-helix, Pectin lyase-like"/>
    <property type="match status" value="1"/>
</dbReference>
<keyword evidence="7" id="KW-1133">Transmembrane helix</keyword>
<name>A0A7S3NJ05_9STRA</name>